<dbReference type="Pfam" id="PF04264">
    <property type="entry name" value="YceI"/>
    <property type="match status" value="1"/>
</dbReference>
<name>A0ABX6JUF6_9MICO</name>
<dbReference type="RefSeq" id="WP_166328941.1">
    <property type="nucleotide sequence ID" value="NZ_CP049933.1"/>
</dbReference>
<evidence type="ECO:0000256" key="1">
    <source>
        <dbReference type="ARBA" id="ARBA00008812"/>
    </source>
</evidence>
<feature type="domain" description="Lipid/polyisoprenoid-binding YceI-like" evidence="2">
    <location>
        <begin position="69"/>
        <end position="237"/>
    </location>
</feature>
<dbReference type="PANTHER" id="PTHR34406">
    <property type="entry name" value="PROTEIN YCEI"/>
    <property type="match status" value="1"/>
</dbReference>
<dbReference type="EMBL" id="CP049933">
    <property type="protein sequence ID" value="QIM17923.1"/>
    <property type="molecule type" value="Genomic_DNA"/>
</dbReference>
<protein>
    <submittedName>
        <fullName evidence="3">YceI family protein</fullName>
    </submittedName>
</protein>
<sequence>MKRSQKVLVGVGVGVLVLGAAAAIAGPVIYRDLIAAPAADTPTLSGDANMLDSSTASGSPLDPTQLAGTWKVSSGSEAGYRVNEVLNGTDVTVTGRTNQVDGTFTIDNTGLTLQAADLTVDVASIATDSGSRDAYFRDQALRTAENPTATFKLTTSVTLKSAPNSGDVVKAEATGDLTIAGVTKPVTTAVEVRSDGTTAEIAGSIPITFQDFGVTAPNLGFVSVEPTGFVEFQLNAAH</sequence>
<evidence type="ECO:0000259" key="2">
    <source>
        <dbReference type="SMART" id="SM00867"/>
    </source>
</evidence>
<accession>A0ABX6JUF6</accession>
<evidence type="ECO:0000313" key="3">
    <source>
        <dbReference type="EMBL" id="QIM17923.1"/>
    </source>
</evidence>
<dbReference type="Proteomes" id="UP000503441">
    <property type="component" value="Chromosome"/>
</dbReference>
<organism evidence="3 4">
    <name type="scientific">Leucobacter coleopterorum</name>
    <dbReference type="NCBI Taxonomy" id="2714933"/>
    <lineage>
        <taxon>Bacteria</taxon>
        <taxon>Bacillati</taxon>
        <taxon>Actinomycetota</taxon>
        <taxon>Actinomycetes</taxon>
        <taxon>Micrococcales</taxon>
        <taxon>Microbacteriaceae</taxon>
        <taxon>Leucobacter</taxon>
    </lineage>
</organism>
<reference evidence="3 4" key="1">
    <citation type="submission" date="2020-03" db="EMBL/GenBank/DDBJ databases">
        <title>Leucobacter sp. nov., isolated from beetles.</title>
        <authorList>
            <person name="Hyun D.-W."/>
            <person name="Bae J.-W."/>
        </authorList>
    </citation>
    <scope>NUCLEOTIDE SEQUENCE [LARGE SCALE GENOMIC DNA]</scope>
    <source>
        <strain evidence="3 4">HDW9A</strain>
    </source>
</reference>
<proteinExistence type="inferred from homology"/>
<dbReference type="SMART" id="SM00867">
    <property type="entry name" value="YceI"/>
    <property type="match status" value="1"/>
</dbReference>
<dbReference type="SUPFAM" id="SSF101874">
    <property type="entry name" value="YceI-like"/>
    <property type="match status" value="1"/>
</dbReference>
<dbReference type="InterPro" id="IPR036761">
    <property type="entry name" value="TTHA0802/YceI-like_sf"/>
</dbReference>
<comment type="similarity">
    <text evidence="1">Belongs to the UPF0312 family.</text>
</comment>
<dbReference type="Gene3D" id="2.40.128.110">
    <property type="entry name" value="Lipid/polyisoprenoid-binding, YceI-like"/>
    <property type="match status" value="1"/>
</dbReference>
<dbReference type="PANTHER" id="PTHR34406:SF1">
    <property type="entry name" value="PROTEIN YCEI"/>
    <property type="match status" value="1"/>
</dbReference>
<keyword evidence="4" id="KW-1185">Reference proteome</keyword>
<evidence type="ECO:0000313" key="4">
    <source>
        <dbReference type="Proteomes" id="UP000503441"/>
    </source>
</evidence>
<dbReference type="InterPro" id="IPR007372">
    <property type="entry name" value="Lipid/polyisoprenoid-bd_YceI"/>
</dbReference>
<gene>
    <name evidence="3" type="ORF">G7066_03105</name>
</gene>